<dbReference type="InterPro" id="IPR041698">
    <property type="entry name" value="Methyltransf_25"/>
</dbReference>
<evidence type="ECO:0000256" key="3">
    <source>
        <dbReference type="ARBA" id="ARBA00022691"/>
    </source>
</evidence>
<dbReference type="GO" id="GO:0008168">
    <property type="term" value="F:methyltransferase activity"/>
    <property type="evidence" value="ECO:0007669"/>
    <property type="project" value="UniProtKB-KW"/>
</dbReference>
<dbReference type="AlphaFoldDB" id="A0A327XSI7"/>
<dbReference type="OrthoDB" id="9808140at2"/>
<feature type="domain" description="Methyltransferase" evidence="4">
    <location>
        <begin position="41"/>
        <end position="131"/>
    </location>
</feature>
<protein>
    <submittedName>
        <fullName evidence="5">Pimeloyl-CoA biosynthesis protein BioC</fullName>
    </submittedName>
</protein>
<keyword evidence="2" id="KW-0808">Transferase</keyword>
<dbReference type="CDD" id="cd02440">
    <property type="entry name" value="AdoMet_MTases"/>
    <property type="match status" value="1"/>
</dbReference>
<dbReference type="PANTHER" id="PTHR43464">
    <property type="entry name" value="METHYLTRANSFERASE"/>
    <property type="match status" value="1"/>
</dbReference>
<accession>A0A327XSI7</accession>
<proteinExistence type="predicted"/>
<organism evidence="5 6">
    <name type="scientific">Salipiger aestuarii</name>
    <dbReference type="NCBI Taxonomy" id="568098"/>
    <lineage>
        <taxon>Bacteria</taxon>
        <taxon>Pseudomonadati</taxon>
        <taxon>Pseudomonadota</taxon>
        <taxon>Alphaproteobacteria</taxon>
        <taxon>Rhodobacterales</taxon>
        <taxon>Roseobacteraceae</taxon>
        <taxon>Salipiger</taxon>
    </lineage>
</organism>
<dbReference type="Proteomes" id="UP000249165">
    <property type="component" value="Unassembled WGS sequence"/>
</dbReference>
<dbReference type="InterPro" id="IPR029063">
    <property type="entry name" value="SAM-dependent_MTases_sf"/>
</dbReference>
<evidence type="ECO:0000256" key="1">
    <source>
        <dbReference type="ARBA" id="ARBA00022603"/>
    </source>
</evidence>
<comment type="caution">
    <text evidence="5">The sequence shown here is derived from an EMBL/GenBank/DDBJ whole genome shotgun (WGS) entry which is preliminary data.</text>
</comment>
<dbReference type="RefSeq" id="WP_111551050.1">
    <property type="nucleotide sequence ID" value="NZ_LIQE01000056.1"/>
</dbReference>
<dbReference type="GO" id="GO:0032259">
    <property type="term" value="P:methylation"/>
    <property type="evidence" value="ECO:0007669"/>
    <property type="project" value="UniProtKB-KW"/>
</dbReference>
<evidence type="ECO:0000313" key="6">
    <source>
        <dbReference type="Proteomes" id="UP000249165"/>
    </source>
</evidence>
<reference evidence="5 6" key="1">
    <citation type="submission" date="2018-06" db="EMBL/GenBank/DDBJ databases">
        <title>Genomic Encyclopedia of Archaeal and Bacterial Type Strains, Phase II (KMG-II): from individual species to whole genera.</title>
        <authorList>
            <person name="Goeker M."/>
        </authorList>
    </citation>
    <scope>NUCLEOTIDE SEQUENCE [LARGE SCALE GENOMIC DNA]</scope>
    <source>
        <strain evidence="5 6">DSM 22011</strain>
    </source>
</reference>
<dbReference type="Pfam" id="PF13649">
    <property type="entry name" value="Methyltransf_25"/>
    <property type="match status" value="1"/>
</dbReference>
<dbReference type="Gene3D" id="3.40.50.150">
    <property type="entry name" value="Vaccinia Virus protein VP39"/>
    <property type="match status" value="1"/>
</dbReference>
<dbReference type="SUPFAM" id="SSF53335">
    <property type="entry name" value="S-adenosyl-L-methionine-dependent methyltransferases"/>
    <property type="match status" value="1"/>
</dbReference>
<evidence type="ECO:0000256" key="2">
    <source>
        <dbReference type="ARBA" id="ARBA00022679"/>
    </source>
</evidence>
<evidence type="ECO:0000259" key="4">
    <source>
        <dbReference type="Pfam" id="PF13649"/>
    </source>
</evidence>
<keyword evidence="3" id="KW-0949">S-adenosyl-L-methionine</keyword>
<keyword evidence="6" id="KW-1185">Reference proteome</keyword>
<keyword evidence="1" id="KW-0489">Methyltransferase</keyword>
<gene>
    <name evidence="5" type="ORF">ATI53_104528</name>
</gene>
<dbReference type="PANTHER" id="PTHR43464:SF19">
    <property type="entry name" value="UBIQUINONE BIOSYNTHESIS O-METHYLTRANSFERASE, MITOCHONDRIAL"/>
    <property type="match status" value="1"/>
</dbReference>
<sequence length="249" mass="26492">MPTREILDATHQATGQGSAPEASIGTATILDILAREEVRRVIDIGCGRGDLAAALVRRGYAVTGVDPSQEALNFARARAPGAEFLLAGADAIPGRTGSYGAAIFMNSLHHIPAAIMGAGLQEAMRLLRPDGVLVVVEPLAAGSFFDAMRRVDDETAVRAQALDALEAFAAAQPCEVVQDSRFDRVSRFASVEAFLTYLCAADPARRRAIDADPDAVTRDFLRCAHRAASDAPYVLTQPHMVRVLRNAAP</sequence>
<name>A0A327XSI7_9RHOB</name>
<dbReference type="EMBL" id="QLMG01000045">
    <property type="protein sequence ID" value="RAK12008.1"/>
    <property type="molecule type" value="Genomic_DNA"/>
</dbReference>
<evidence type="ECO:0000313" key="5">
    <source>
        <dbReference type="EMBL" id="RAK12008.1"/>
    </source>
</evidence>